<protein>
    <submittedName>
        <fullName evidence="2">Uncharacterized protein</fullName>
    </submittedName>
</protein>
<keyword evidence="3" id="KW-1185">Reference proteome</keyword>
<sequence length="195" mass="20756">MIAMLLVSATMQAAPAPAPSSLFAAFKAACFNLDSEDGKSSFDRVAPAAKAAGWYELAEADADPRIANIVSKGRDAVRAEEPDGTYAGKLFRHSFDGRTVWLVTSRFVAKEGYWGNGCRAYDLDAPAAPARETVDAWVGSAPTGVQANGNATKRLWEPWQTGVSLEITYVPRDHPLGSSYGIQGLVLVSQSIGGF</sequence>
<feature type="chain" id="PRO_5046560228" evidence="1">
    <location>
        <begin position="25"/>
        <end position="195"/>
    </location>
</feature>
<gene>
    <name evidence="2" type="ORF">ABS767_08715</name>
</gene>
<accession>A0ABW8YP82</accession>
<comment type="caution">
    <text evidence="2">The sequence shown here is derived from an EMBL/GenBank/DDBJ whole genome shotgun (WGS) entry which is preliminary data.</text>
</comment>
<evidence type="ECO:0000313" key="3">
    <source>
        <dbReference type="Proteomes" id="UP001629244"/>
    </source>
</evidence>
<reference evidence="2 3" key="1">
    <citation type="submission" date="2024-06" db="EMBL/GenBank/DDBJ databases">
        <authorList>
            <person name="Kaempfer P."/>
            <person name="Viver T."/>
        </authorList>
    </citation>
    <scope>NUCLEOTIDE SEQUENCE [LARGE SCALE GENOMIC DNA]</scope>
    <source>
        <strain evidence="2 3">ST-64</strain>
    </source>
</reference>
<evidence type="ECO:0000313" key="2">
    <source>
        <dbReference type="EMBL" id="MFL9841040.1"/>
    </source>
</evidence>
<name>A0ABW8YP82_9SPHN</name>
<dbReference type="Proteomes" id="UP001629244">
    <property type="component" value="Unassembled WGS sequence"/>
</dbReference>
<feature type="signal peptide" evidence="1">
    <location>
        <begin position="1"/>
        <end position="24"/>
    </location>
</feature>
<proteinExistence type="predicted"/>
<dbReference type="RefSeq" id="WP_408077958.1">
    <property type="nucleotide sequence ID" value="NZ_JBELQC010000001.1"/>
</dbReference>
<organism evidence="2 3">
    <name type="scientific">Sphingomonas plantiphila</name>
    <dbReference type="NCBI Taxonomy" id="3163295"/>
    <lineage>
        <taxon>Bacteria</taxon>
        <taxon>Pseudomonadati</taxon>
        <taxon>Pseudomonadota</taxon>
        <taxon>Alphaproteobacteria</taxon>
        <taxon>Sphingomonadales</taxon>
        <taxon>Sphingomonadaceae</taxon>
        <taxon>Sphingomonas</taxon>
    </lineage>
</organism>
<evidence type="ECO:0000256" key="1">
    <source>
        <dbReference type="SAM" id="SignalP"/>
    </source>
</evidence>
<keyword evidence="1" id="KW-0732">Signal</keyword>
<dbReference type="EMBL" id="JBELQC010000001">
    <property type="protein sequence ID" value="MFL9841040.1"/>
    <property type="molecule type" value="Genomic_DNA"/>
</dbReference>